<reference evidence="2 3" key="1">
    <citation type="journal article" date="2019" name="Emerg. Microbes Infect.">
        <title>Comprehensive subspecies identification of 175 nontuberculous mycobacteria species based on 7547 genomic profiles.</title>
        <authorList>
            <person name="Matsumoto Y."/>
            <person name="Kinjo T."/>
            <person name="Motooka D."/>
            <person name="Nabeya D."/>
            <person name="Jung N."/>
            <person name="Uechi K."/>
            <person name="Horii T."/>
            <person name="Iida T."/>
            <person name="Fujita J."/>
            <person name="Nakamura S."/>
        </authorList>
    </citation>
    <scope>NUCLEOTIDE SEQUENCE [LARGE SCALE GENOMIC DNA]</scope>
    <source>
        <strain evidence="2 3">JCM 6377</strain>
    </source>
</reference>
<sequence length="194" mass="21165">MSSPRRQPDMDVYTLRWPRWLRLPDARNRSGDQIDRLIRTIAIAIALVALPIALSVGASVYKAHSEMYALQAQTRSNITATVTGDTATPDLRRGSARVGVEWYSAGMQHTGTVRVPSAVKPGDSVPIWVDENGALVPAPKSATTALLDAIVVGIATWVVAAAITAAAAVWIRAFHMWLRQEAWQRDLDRLLGTD</sequence>
<dbReference type="InterPro" id="IPR039708">
    <property type="entry name" value="MT1774/Rv1733c-like"/>
</dbReference>
<evidence type="ECO:0000313" key="2">
    <source>
        <dbReference type="EMBL" id="GFG49555.1"/>
    </source>
</evidence>
<dbReference type="AlphaFoldDB" id="A0A7I9VVV2"/>
<dbReference type="PANTHER" id="PTHR42305:SF1">
    <property type="entry name" value="MEMBRANE PROTEIN RV1733C-RELATED"/>
    <property type="match status" value="1"/>
</dbReference>
<dbReference type="RefSeq" id="WP_133119085.1">
    <property type="nucleotide sequence ID" value="NZ_BLKS01000001.1"/>
</dbReference>
<dbReference type="EMBL" id="BLKS01000001">
    <property type="protein sequence ID" value="GFG49555.1"/>
    <property type="molecule type" value="Genomic_DNA"/>
</dbReference>
<evidence type="ECO:0000256" key="1">
    <source>
        <dbReference type="SAM" id="Phobius"/>
    </source>
</evidence>
<dbReference type="OrthoDB" id="4213157at2"/>
<protein>
    <submittedName>
        <fullName evidence="2">Uncharacterized protein</fullName>
    </submittedName>
</protein>
<accession>A0A7I9VVV2</accession>
<keyword evidence="1" id="KW-0472">Membrane</keyword>
<organism evidence="2 3">
    <name type="scientific">Mycolicibacterium agri</name>
    <name type="common">Mycobacterium agri</name>
    <dbReference type="NCBI Taxonomy" id="36811"/>
    <lineage>
        <taxon>Bacteria</taxon>
        <taxon>Bacillati</taxon>
        <taxon>Actinomycetota</taxon>
        <taxon>Actinomycetes</taxon>
        <taxon>Mycobacteriales</taxon>
        <taxon>Mycobacteriaceae</taxon>
        <taxon>Mycolicibacterium</taxon>
    </lineage>
</organism>
<proteinExistence type="predicted"/>
<feature type="transmembrane region" description="Helical" evidence="1">
    <location>
        <begin position="37"/>
        <end position="61"/>
    </location>
</feature>
<keyword evidence="1" id="KW-1133">Transmembrane helix</keyword>
<name>A0A7I9VVV2_MYCAG</name>
<comment type="caution">
    <text evidence="2">The sequence shown here is derived from an EMBL/GenBank/DDBJ whole genome shotgun (WGS) entry which is preliminary data.</text>
</comment>
<dbReference type="PANTHER" id="PTHR42305">
    <property type="entry name" value="MEMBRANE PROTEIN RV1733C-RELATED"/>
    <property type="match status" value="1"/>
</dbReference>
<evidence type="ECO:0000313" key="3">
    <source>
        <dbReference type="Proteomes" id="UP000465302"/>
    </source>
</evidence>
<keyword evidence="1" id="KW-0812">Transmembrane</keyword>
<feature type="transmembrane region" description="Helical" evidence="1">
    <location>
        <begin position="149"/>
        <end position="171"/>
    </location>
</feature>
<gene>
    <name evidence="2" type="ORF">MAGR_09960</name>
</gene>
<dbReference type="Proteomes" id="UP000465302">
    <property type="component" value="Unassembled WGS sequence"/>
</dbReference>